<protein>
    <submittedName>
        <fullName evidence="4">Uncharacterized protein</fullName>
    </submittedName>
</protein>
<evidence type="ECO:0000313" key="7">
    <source>
        <dbReference type="Proteomes" id="UP000440367"/>
    </source>
</evidence>
<accession>A0A6A3YQT8</accession>
<dbReference type="AlphaFoldDB" id="A0A6A3YQT8"/>
<evidence type="ECO:0000313" key="4">
    <source>
        <dbReference type="EMBL" id="KAE9223360.1"/>
    </source>
</evidence>
<comment type="caution">
    <text evidence="4">The sequence shown here is derived from an EMBL/GenBank/DDBJ whole genome shotgun (WGS) entry which is preliminary data.</text>
</comment>
<evidence type="ECO:0000313" key="8">
    <source>
        <dbReference type="Proteomes" id="UP000476176"/>
    </source>
</evidence>
<evidence type="ECO:0000256" key="1">
    <source>
        <dbReference type="SAM" id="MobiDB-lite"/>
    </source>
</evidence>
<evidence type="ECO:0000313" key="6">
    <source>
        <dbReference type="Proteomes" id="UP000437068"/>
    </source>
</evidence>
<evidence type="ECO:0000313" key="9">
    <source>
        <dbReference type="Proteomes" id="UP000488956"/>
    </source>
</evidence>
<dbReference type="EMBL" id="QXGE01000742">
    <property type="protein sequence ID" value="KAE9304649.1"/>
    <property type="molecule type" value="Genomic_DNA"/>
</dbReference>
<name>A0A6A3YQT8_9STRA</name>
<dbReference type="Proteomes" id="UP000437068">
    <property type="component" value="Unassembled WGS sequence"/>
</dbReference>
<dbReference type="Proteomes" id="UP000488956">
    <property type="component" value="Unassembled WGS sequence"/>
</dbReference>
<feature type="region of interest" description="Disordered" evidence="1">
    <location>
        <begin position="284"/>
        <end position="310"/>
    </location>
</feature>
<evidence type="ECO:0000313" key="5">
    <source>
        <dbReference type="EMBL" id="KAE9304649.1"/>
    </source>
</evidence>
<dbReference type="Proteomes" id="UP000440367">
    <property type="component" value="Unassembled WGS sequence"/>
</dbReference>
<gene>
    <name evidence="5" type="ORF">PF001_g12960</name>
    <name evidence="4" type="ORF">PF002_g14985</name>
    <name evidence="3" type="ORF">PF004_g22129</name>
    <name evidence="2" type="ORF">PF010_g22660</name>
</gene>
<evidence type="ECO:0000313" key="3">
    <source>
        <dbReference type="EMBL" id="KAE9189704.1"/>
    </source>
</evidence>
<dbReference type="EMBL" id="QXGC01002178">
    <property type="protein sequence ID" value="KAE9189704.1"/>
    <property type="molecule type" value="Genomic_DNA"/>
</dbReference>
<dbReference type="EMBL" id="QXGD01000822">
    <property type="protein sequence ID" value="KAE9223360.1"/>
    <property type="molecule type" value="Genomic_DNA"/>
</dbReference>
<reference evidence="6 7" key="1">
    <citation type="submission" date="2018-08" db="EMBL/GenBank/DDBJ databases">
        <title>Genomic investigation of the strawberry pathogen Phytophthora fragariae indicates pathogenicity is determined by transcriptional variation in three key races.</title>
        <authorList>
            <person name="Adams T.M."/>
            <person name="Armitage A.D."/>
            <person name="Sobczyk M.K."/>
            <person name="Bates H.J."/>
            <person name="Dunwell J.M."/>
            <person name="Nellist C.F."/>
            <person name="Harrison R.J."/>
        </authorList>
    </citation>
    <scope>NUCLEOTIDE SEQUENCE [LARGE SCALE GENOMIC DNA]</scope>
    <source>
        <strain evidence="5 6">A4</strain>
        <strain evidence="4 7">BC-1</strain>
        <strain evidence="3 8">BC-23</strain>
        <strain evidence="2 9">ONT-3</strain>
    </source>
</reference>
<sequence length="310" mass="34458">MDLALSIVDVLRQIHELRDAIRRQRHVNHRTYLRMMEIYVELHSSDAVQVNATLTRTATLNKFSAAVTKFLLYLQKYNDMHKVVRLFKFTTMEEQRLKIVDEIDQLYRMLNLATAVAVMNGAAAASSNAARLFAKIEDMHGTIQLTHDQIHDALLADKQQVVVSRKRLLHHEEPVIEKISANRGALVRQAPILRAIEPLAAMMEEGTDEQKEEAARALEHLVVKGNDATAISETLLGYFGGGAISQNANVAATAARNTIETVREGVIPLIRRFVNPDVEVESKAASQNLGSDTRADTKSGNKGQTMAGAW</sequence>
<evidence type="ECO:0000313" key="2">
    <source>
        <dbReference type="EMBL" id="KAE9079695.1"/>
    </source>
</evidence>
<proteinExistence type="predicted"/>
<dbReference type="EMBL" id="QXFX01002189">
    <property type="protein sequence ID" value="KAE9079695.1"/>
    <property type="molecule type" value="Genomic_DNA"/>
</dbReference>
<dbReference type="Proteomes" id="UP000476176">
    <property type="component" value="Unassembled WGS sequence"/>
</dbReference>
<organism evidence="4 7">
    <name type="scientific">Phytophthora fragariae</name>
    <dbReference type="NCBI Taxonomy" id="53985"/>
    <lineage>
        <taxon>Eukaryota</taxon>
        <taxon>Sar</taxon>
        <taxon>Stramenopiles</taxon>
        <taxon>Oomycota</taxon>
        <taxon>Peronosporomycetes</taxon>
        <taxon>Peronosporales</taxon>
        <taxon>Peronosporaceae</taxon>
        <taxon>Phytophthora</taxon>
    </lineage>
</organism>